<sequence length="113" mass="12472">MTDKRLPRSSLLSIGGMLFPIVVHGIHLLLPLLLTGGISALEWSNMQHHNGGMNGMMDDPFMDGIMMGIMIISVGFTVGYLVRIWRLRDCSRTAAWCYTGTSVACFALLLILM</sequence>
<keyword evidence="1" id="KW-0472">Membrane</keyword>
<dbReference type="Proteomes" id="UP000198855">
    <property type="component" value="Unassembled WGS sequence"/>
</dbReference>
<organism evidence="2 3">
    <name type="scientific">Paenibacillus catalpae</name>
    <dbReference type="NCBI Taxonomy" id="1045775"/>
    <lineage>
        <taxon>Bacteria</taxon>
        <taxon>Bacillati</taxon>
        <taxon>Bacillota</taxon>
        <taxon>Bacilli</taxon>
        <taxon>Bacillales</taxon>
        <taxon>Paenibacillaceae</taxon>
        <taxon>Paenibacillus</taxon>
    </lineage>
</organism>
<accession>A0A1I1Y3M9</accession>
<keyword evidence="1" id="KW-1133">Transmembrane helix</keyword>
<evidence type="ECO:0000313" key="3">
    <source>
        <dbReference type="Proteomes" id="UP000198855"/>
    </source>
</evidence>
<dbReference type="OrthoDB" id="2617330at2"/>
<feature type="transmembrane region" description="Helical" evidence="1">
    <location>
        <begin position="94"/>
        <end position="112"/>
    </location>
</feature>
<dbReference type="RefSeq" id="WP_091185144.1">
    <property type="nucleotide sequence ID" value="NZ_FOMT01000002.1"/>
</dbReference>
<reference evidence="3" key="1">
    <citation type="submission" date="2016-10" db="EMBL/GenBank/DDBJ databases">
        <authorList>
            <person name="Varghese N."/>
            <person name="Submissions S."/>
        </authorList>
    </citation>
    <scope>NUCLEOTIDE SEQUENCE [LARGE SCALE GENOMIC DNA]</scope>
    <source>
        <strain evidence="3">CGMCC 1.10784</strain>
    </source>
</reference>
<feature type="transmembrane region" description="Helical" evidence="1">
    <location>
        <begin position="12"/>
        <end position="41"/>
    </location>
</feature>
<name>A0A1I1Y3M9_9BACL</name>
<keyword evidence="1" id="KW-0812">Transmembrane</keyword>
<evidence type="ECO:0000313" key="2">
    <source>
        <dbReference type="EMBL" id="SFE14237.1"/>
    </source>
</evidence>
<dbReference type="STRING" id="1045775.SAMN05216378_2469"/>
<dbReference type="EMBL" id="FOMT01000002">
    <property type="protein sequence ID" value="SFE14237.1"/>
    <property type="molecule type" value="Genomic_DNA"/>
</dbReference>
<proteinExistence type="predicted"/>
<gene>
    <name evidence="2" type="ORF">SAMN05216378_2469</name>
</gene>
<protein>
    <submittedName>
        <fullName evidence="2">Uncharacterized protein</fullName>
    </submittedName>
</protein>
<keyword evidence="3" id="KW-1185">Reference proteome</keyword>
<dbReference type="AlphaFoldDB" id="A0A1I1Y3M9"/>
<feature type="transmembrane region" description="Helical" evidence="1">
    <location>
        <begin position="61"/>
        <end position="82"/>
    </location>
</feature>
<evidence type="ECO:0000256" key="1">
    <source>
        <dbReference type="SAM" id="Phobius"/>
    </source>
</evidence>